<dbReference type="EMBL" id="MT631498">
    <property type="protein sequence ID" value="QNO51988.1"/>
    <property type="molecule type" value="Genomic_DNA"/>
</dbReference>
<accession>A0A7G9YVF4</accession>
<protein>
    <submittedName>
        <fullName evidence="1">Uncharacterized protein</fullName>
    </submittedName>
</protein>
<evidence type="ECO:0000313" key="1">
    <source>
        <dbReference type="EMBL" id="QNO51988.1"/>
    </source>
</evidence>
<gene>
    <name evidence="1" type="ORF">NODOFMBO_00010</name>
</gene>
<organism evidence="1">
    <name type="scientific">Candidatus Methanophagaceae archaeon ANME-1 ERB6</name>
    <dbReference type="NCBI Taxonomy" id="2759912"/>
    <lineage>
        <taxon>Archaea</taxon>
        <taxon>Methanobacteriati</taxon>
        <taxon>Methanobacteriota</taxon>
        <taxon>Stenosarchaea group</taxon>
        <taxon>Methanomicrobia</taxon>
        <taxon>Candidatus Methanophagales</taxon>
        <taxon>Candidatus Methanophagaceae</taxon>
    </lineage>
</organism>
<reference evidence="1" key="1">
    <citation type="submission" date="2020-06" db="EMBL/GenBank/DDBJ databases">
        <title>Unique genomic features of the anaerobic methanotrophic archaea.</title>
        <authorList>
            <person name="Chadwick G.L."/>
            <person name="Skennerton C.T."/>
            <person name="Laso-Perez R."/>
            <person name="Leu A.O."/>
            <person name="Speth D.R."/>
            <person name="Yu H."/>
            <person name="Morgan-Lang C."/>
            <person name="Hatzenpichler R."/>
            <person name="Goudeau D."/>
            <person name="Malmstrom R."/>
            <person name="Brazelton W.J."/>
            <person name="Woyke T."/>
            <person name="Hallam S.J."/>
            <person name="Tyson G.W."/>
            <person name="Wegener G."/>
            <person name="Boetius A."/>
            <person name="Orphan V."/>
        </authorList>
    </citation>
    <scope>NUCLEOTIDE SEQUENCE</scope>
</reference>
<dbReference type="AlphaFoldDB" id="A0A7G9YVF4"/>
<name>A0A7G9YVF4_9EURY</name>
<sequence length="222" mass="25854">MNEEKMLDVKQKSVRVKELKNYGSSLRPLYTIAVEIEISVEESPDTLHKMFTDTGLITRETIPFDVVSNFRGSADNKPFYSALIVHEGITKKYEVVARDTGGFLRTRINYEPVVSPEELRLTHPAEFPRMDIEVEEWELHNYKHHFMLLIASKRYESVDMRVRREKGVGEEEGASEFTVLRLNLAESELKAREVPCSWYLERISIFKDVDLKEEVRKKIEVG</sequence>
<proteinExistence type="predicted"/>